<evidence type="ECO:0000313" key="9">
    <source>
        <dbReference type="EMBL" id="JAG11205.1"/>
    </source>
</evidence>
<dbReference type="InterPro" id="IPR005326">
    <property type="entry name" value="Plectin_eS10_N"/>
</dbReference>
<gene>
    <name evidence="8" type="primary">Rps10_1</name>
    <name evidence="9" type="synonym">Rps10_0</name>
    <name evidence="9" type="ORF">CM83_31410</name>
    <name evidence="8" type="ORF">CM83_31414</name>
    <name evidence="10" type="ORF">g.14014</name>
    <name evidence="11" type="ORF">g.14016</name>
</gene>
<accession>A0A0A9WXG0</accession>
<reference evidence="8" key="2">
    <citation type="submission" date="2014-07" db="EMBL/GenBank/DDBJ databases">
        <authorList>
            <person name="Hull J."/>
        </authorList>
    </citation>
    <scope>NUCLEOTIDE SEQUENCE</scope>
</reference>
<evidence type="ECO:0000259" key="7">
    <source>
        <dbReference type="Pfam" id="PF03501"/>
    </source>
</evidence>
<evidence type="ECO:0000313" key="11">
    <source>
        <dbReference type="EMBL" id="JAQ05696.1"/>
    </source>
</evidence>
<reference evidence="10" key="3">
    <citation type="journal article" date="2016" name="Gigascience">
        <title>De novo construction of an expanded transcriptome assembly for the western tarnished plant bug, Lygus hesperus.</title>
        <authorList>
            <person name="Tassone E.E."/>
            <person name="Geib S.M."/>
            <person name="Hall B."/>
            <person name="Fabrick J.A."/>
            <person name="Brent C.S."/>
            <person name="Hull J.J."/>
        </authorList>
    </citation>
    <scope>NUCLEOTIDE SEQUENCE</scope>
</reference>
<dbReference type="EMBL" id="GDHC01012933">
    <property type="protein sequence ID" value="JAQ05696.1"/>
    <property type="molecule type" value="Transcribed_RNA"/>
</dbReference>
<reference evidence="8" key="1">
    <citation type="journal article" date="2014" name="PLoS ONE">
        <title>Transcriptome-Based Identification of ABC Transporters in the Western Tarnished Plant Bug Lygus hesperus.</title>
        <authorList>
            <person name="Hull J.J."/>
            <person name="Chaney K."/>
            <person name="Geib S.M."/>
            <person name="Fabrick J.A."/>
            <person name="Brent C.S."/>
            <person name="Walsh D."/>
            <person name="Lavine L.C."/>
        </authorList>
    </citation>
    <scope>NUCLEOTIDE SEQUENCE</scope>
</reference>
<dbReference type="EMBL" id="GBHO01032399">
    <property type="protein sequence ID" value="JAG11205.1"/>
    <property type="molecule type" value="Transcribed_RNA"/>
</dbReference>
<comment type="similarity">
    <text evidence="2">Belongs to the eukaryotic ribosomal protein eS10 family.</text>
</comment>
<dbReference type="InterPro" id="IPR036388">
    <property type="entry name" value="WH-like_DNA-bd_sf"/>
</dbReference>
<evidence type="ECO:0000256" key="2">
    <source>
        <dbReference type="ARBA" id="ARBA00007278"/>
    </source>
</evidence>
<dbReference type="EMBL" id="GDHC01015450">
    <property type="protein sequence ID" value="JAQ03179.1"/>
    <property type="molecule type" value="Transcribed_RNA"/>
</dbReference>
<keyword evidence="5" id="KW-0687">Ribonucleoprotein</keyword>
<dbReference type="GO" id="GO:0003735">
    <property type="term" value="F:structural constituent of ribosome"/>
    <property type="evidence" value="ECO:0007669"/>
    <property type="project" value="TreeGrafter"/>
</dbReference>
<proteinExistence type="inferred from homology"/>
<sequence length="162" mass="18091">MSTYVPKSFRDDVYRFFFTEGVVVCKKDRLGNWTGTLGGKSFSGPSIQVMQLMRSLKSRDLIKEQFAWRHYYWTLNDKGVQYMREYLHLAPDSVPNSHKATTSSYERVAEGRGRGGRGRGGRGGRGFAGRGFAGRGEERGRGGERGRGRIGRGRGRGRGFGG</sequence>
<evidence type="ECO:0000256" key="4">
    <source>
        <dbReference type="ARBA" id="ARBA00022980"/>
    </source>
</evidence>
<dbReference type="Pfam" id="PF03501">
    <property type="entry name" value="S10_plectin"/>
    <property type="match status" value="1"/>
</dbReference>
<dbReference type="GO" id="GO:0003723">
    <property type="term" value="F:RNA binding"/>
    <property type="evidence" value="ECO:0007669"/>
    <property type="project" value="TreeGrafter"/>
</dbReference>
<dbReference type="PANTHER" id="PTHR12146:SF0">
    <property type="entry name" value="RIBOSOMAL PROTEIN S10"/>
    <property type="match status" value="1"/>
</dbReference>
<dbReference type="InterPro" id="IPR037447">
    <property type="entry name" value="Ribosomal_eS10"/>
</dbReference>
<dbReference type="PANTHER" id="PTHR12146">
    <property type="entry name" value="40S RIBOSOMAL PROTEIN S10"/>
    <property type="match status" value="1"/>
</dbReference>
<evidence type="ECO:0000256" key="3">
    <source>
        <dbReference type="ARBA" id="ARBA00022490"/>
    </source>
</evidence>
<name>A0A0A9WXG0_LYGHE</name>
<keyword evidence="3" id="KW-0963">Cytoplasm</keyword>
<dbReference type="Gene3D" id="1.10.10.10">
    <property type="entry name" value="Winged helix-like DNA-binding domain superfamily/Winged helix DNA-binding domain"/>
    <property type="match status" value="1"/>
</dbReference>
<dbReference type="FunFam" id="1.10.10.10:FF:000539">
    <property type="entry name" value="40S ribosomal protein S10, putative"/>
    <property type="match status" value="1"/>
</dbReference>
<feature type="domain" description="Plectin/eS10 N-terminal" evidence="7">
    <location>
        <begin position="5"/>
        <end position="101"/>
    </location>
</feature>
<feature type="region of interest" description="Disordered" evidence="6">
    <location>
        <begin position="97"/>
        <end position="162"/>
    </location>
</feature>
<evidence type="ECO:0000313" key="8">
    <source>
        <dbReference type="EMBL" id="JAG11203.1"/>
    </source>
</evidence>
<evidence type="ECO:0000256" key="6">
    <source>
        <dbReference type="SAM" id="MobiDB-lite"/>
    </source>
</evidence>
<dbReference type="EMBL" id="GBHO01032401">
    <property type="protein sequence ID" value="JAG11203.1"/>
    <property type="molecule type" value="Transcribed_RNA"/>
</dbReference>
<feature type="compositionally biased region" description="Basic and acidic residues" evidence="6">
    <location>
        <begin position="135"/>
        <end position="147"/>
    </location>
</feature>
<organism evidence="8">
    <name type="scientific">Lygus hesperus</name>
    <name type="common">Western plant bug</name>
    <dbReference type="NCBI Taxonomy" id="30085"/>
    <lineage>
        <taxon>Eukaryota</taxon>
        <taxon>Metazoa</taxon>
        <taxon>Ecdysozoa</taxon>
        <taxon>Arthropoda</taxon>
        <taxon>Hexapoda</taxon>
        <taxon>Insecta</taxon>
        <taxon>Pterygota</taxon>
        <taxon>Neoptera</taxon>
        <taxon>Paraneoptera</taxon>
        <taxon>Hemiptera</taxon>
        <taxon>Heteroptera</taxon>
        <taxon>Panheteroptera</taxon>
        <taxon>Cimicomorpha</taxon>
        <taxon>Miridae</taxon>
        <taxon>Mirini</taxon>
        <taxon>Lygus</taxon>
    </lineage>
</organism>
<dbReference type="GO" id="GO:0022627">
    <property type="term" value="C:cytosolic small ribosomal subunit"/>
    <property type="evidence" value="ECO:0007669"/>
    <property type="project" value="TreeGrafter"/>
</dbReference>
<dbReference type="AlphaFoldDB" id="A0A0A9WXG0"/>
<feature type="compositionally biased region" description="Basic residues" evidence="6">
    <location>
        <begin position="148"/>
        <end position="162"/>
    </location>
</feature>
<evidence type="ECO:0000313" key="10">
    <source>
        <dbReference type="EMBL" id="JAQ03179.1"/>
    </source>
</evidence>
<feature type="compositionally biased region" description="Gly residues" evidence="6">
    <location>
        <begin position="123"/>
        <end position="134"/>
    </location>
</feature>
<evidence type="ECO:0000256" key="1">
    <source>
        <dbReference type="ARBA" id="ARBA00004496"/>
    </source>
</evidence>
<protein>
    <submittedName>
        <fullName evidence="8">40S ribosomal protein S10</fullName>
    </submittedName>
</protein>
<evidence type="ECO:0000256" key="5">
    <source>
        <dbReference type="ARBA" id="ARBA00023274"/>
    </source>
</evidence>
<comment type="subcellular location">
    <subcellularLocation>
        <location evidence="1">Cytoplasm</location>
    </subcellularLocation>
</comment>
<keyword evidence="4 8" id="KW-0689">Ribosomal protein</keyword>